<dbReference type="EMBL" id="JH711583">
    <property type="protein sequence ID" value="EIW78016.1"/>
    <property type="molecule type" value="Genomic_DNA"/>
</dbReference>
<evidence type="ECO:0000313" key="1">
    <source>
        <dbReference type="EMBL" id="EIW78016.1"/>
    </source>
</evidence>
<organism evidence="1 2">
    <name type="scientific">Coniophora puteana (strain RWD-64-598)</name>
    <name type="common">Brown rot fungus</name>
    <dbReference type="NCBI Taxonomy" id="741705"/>
    <lineage>
        <taxon>Eukaryota</taxon>
        <taxon>Fungi</taxon>
        <taxon>Dikarya</taxon>
        <taxon>Basidiomycota</taxon>
        <taxon>Agaricomycotina</taxon>
        <taxon>Agaricomycetes</taxon>
        <taxon>Agaricomycetidae</taxon>
        <taxon>Boletales</taxon>
        <taxon>Coniophorineae</taxon>
        <taxon>Coniophoraceae</taxon>
        <taxon>Coniophora</taxon>
    </lineage>
</organism>
<reference evidence="2" key="1">
    <citation type="journal article" date="2012" name="Science">
        <title>The Paleozoic origin of enzymatic lignin decomposition reconstructed from 31 fungal genomes.</title>
        <authorList>
            <person name="Floudas D."/>
            <person name="Binder M."/>
            <person name="Riley R."/>
            <person name="Barry K."/>
            <person name="Blanchette R.A."/>
            <person name="Henrissat B."/>
            <person name="Martinez A.T."/>
            <person name="Otillar R."/>
            <person name="Spatafora J.W."/>
            <person name="Yadav J.S."/>
            <person name="Aerts A."/>
            <person name="Benoit I."/>
            <person name="Boyd A."/>
            <person name="Carlson A."/>
            <person name="Copeland A."/>
            <person name="Coutinho P.M."/>
            <person name="de Vries R.P."/>
            <person name="Ferreira P."/>
            <person name="Findley K."/>
            <person name="Foster B."/>
            <person name="Gaskell J."/>
            <person name="Glotzer D."/>
            <person name="Gorecki P."/>
            <person name="Heitman J."/>
            <person name="Hesse C."/>
            <person name="Hori C."/>
            <person name="Igarashi K."/>
            <person name="Jurgens J.A."/>
            <person name="Kallen N."/>
            <person name="Kersten P."/>
            <person name="Kohler A."/>
            <person name="Kuees U."/>
            <person name="Kumar T.K.A."/>
            <person name="Kuo A."/>
            <person name="LaButti K."/>
            <person name="Larrondo L.F."/>
            <person name="Lindquist E."/>
            <person name="Ling A."/>
            <person name="Lombard V."/>
            <person name="Lucas S."/>
            <person name="Lundell T."/>
            <person name="Martin R."/>
            <person name="McLaughlin D.J."/>
            <person name="Morgenstern I."/>
            <person name="Morin E."/>
            <person name="Murat C."/>
            <person name="Nagy L.G."/>
            <person name="Nolan M."/>
            <person name="Ohm R.A."/>
            <person name="Patyshakuliyeva A."/>
            <person name="Rokas A."/>
            <person name="Ruiz-Duenas F.J."/>
            <person name="Sabat G."/>
            <person name="Salamov A."/>
            <person name="Samejima M."/>
            <person name="Schmutz J."/>
            <person name="Slot J.C."/>
            <person name="St John F."/>
            <person name="Stenlid J."/>
            <person name="Sun H."/>
            <person name="Sun S."/>
            <person name="Syed K."/>
            <person name="Tsang A."/>
            <person name="Wiebenga A."/>
            <person name="Young D."/>
            <person name="Pisabarro A."/>
            <person name="Eastwood D.C."/>
            <person name="Martin F."/>
            <person name="Cullen D."/>
            <person name="Grigoriev I.V."/>
            <person name="Hibbett D.S."/>
        </authorList>
    </citation>
    <scope>NUCLEOTIDE SEQUENCE [LARGE SCALE GENOMIC DNA]</scope>
    <source>
        <strain evidence="2">RWD-64-598 SS2</strain>
    </source>
</reference>
<dbReference type="KEGG" id="cput:CONPUDRAFT_75754"/>
<sequence length="258" mass="28780">MSGSISSEASLYNFIEIARYSEVGVFMTNVIDSMVTPISTVLCLDQEINNIWEKLIITVEKEAKSGHNPVHSVSYMNFSISKIAPFWYIQMPISLVDSPGRIRRCSFRDSRKSRAMMRFLTVWLLVQQIARVIVFASQYHGVAVNDFGYTTCMVVLITSSWSTVFDSVVVIALQTYILPKLLGLLSMFESDNLGLSAAEMSAQVLWMSVIGPRTILNIRTHAVAAEISRGEMIRGVPTKTGKGVELTVTVHAERVNFL</sequence>
<dbReference type="GeneID" id="19209414"/>
<proteinExistence type="predicted"/>
<protein>
    <submittedName>
        <fullName evidence="1">Uncharacterized protein</fullName>
    </submittedName>
</protein>
<dbReference type="AlphaFoldDB" id="A0A5M3MG92"/>
<evidence type="ECO:0000313" key="2">
    <source>
        <dbReference type="Proteomes" id="UP000053558"/>
    </source>
</evidence>
<comment type="caution">
    <text evidence="1">The sequence shown here is derived from an EMBL/GenBank/DDBJ whole genome shotgun (WGS) entry which is preliminary data.</text>
</comment>
<keyword evidence="2" id="KW-1185">Reference proteome</keyword>
<dbReference type="RefSeq" id="XP_007771915.1">
    <property type="nucleotide sequence ID" value="XM_007773725.1"/>
</dbReference>
<accession>A0A5M3MG92</accession>
<name>A0A5M3MG92_CONPW</name>
<dbReference type="Proteomes" id="UP000053558">
    <property type="component" value="Unassembled WGS sequence"/>
</dbReference>
<gene>
    <name evidence="1" type="ORF">CONPUDRAFT_75754</name>
</gene>